<dbReference type="PROSITE" id="PS50157">
    <property type="entry name" value="ZINC_FINGER_C2H2_2"/>
    <property type="match status" value="2"/>
</dbReference>
<dbReference type="SMART" id="SM00355">
    <property type="entry name" value="ZnF_C2H2"/>
    <property type="match status" value="2"/>
</dbReference>
<dbReference type="SUPFAM" id="SSF57667">
    <property type="entry name" value="beta-beta-alpha zinc fingers"/>
    <property type="match status" value="1"/>
</dbReference>
<evidence type="ECO:0000256" key="2">
    <source>
        <dbReference type="ARBA" id="ARBA00022723"/>
    </source>
</evidence>
<keyword evidence="11" id="KW-1185">Reference proteome</keyword>
<sequence>MPSSPPNPFKLDQQPDLCEMQSLSKQQKPPRKFFCDFPNCGKSFTRAEHLQRHELNHRVSTNTCKRCSAHFARPDLLERHMERHAQKDKEAGGEGLGVLVTRKRCWRDENGNITTKRPASSVAAVGRALEARQRKQDDSGDESGSASGGDNAGEPLPPYASCSYATPREGGHVHDGSGMLGGFEQFQHQELEIQLRNMSGDGFLAVPALPQPGYLLDPAMADEILASCQAEFDNYFGTDAARSFGMPFTILH</sequence>
<dbReference type="PROSITE" id="PS00028">
    <property type="entry name" value="ZINC_FINGER_C2H2_1"/>
    <property type="match status" value="2"/>
</dbReference>
<organism evidence="10 11">
    <name type="scientific">Discina gigas</name>
    <dbReference type="NCBI Taxonomy" id="1032678"/>
    <lineage>
        <taxon>Eukaryota</taxon>
        <taxon>Fungi</taxon>
        <taxon>Dikarya</taxon>
        <taxon>Ascomycota</taxon>
        <taxon>Pezizomycotina</taxon>
        <taxon>Pezizomycetes</taxon>
        <taxon>Pezizales</taxon>
        <taxon>Discinaceae</taxon>
        <taxon>Discina</taxon>
    </lineage>
</organism>
<protein>
    <recommendedName>
        <fullName evidence="9">C2H2-type domain-containing protein</fullName>
    </recommendedName>
</protein>
<reference evidence="10 11" key="1">
    <citation type="submission" date="2024-02" db="EMBL/GenBank/DDBJ databases">
        <title>Discinaceae phylogenomics.</title>
        <authorList>
            <person name="Dirks A.C."/>
            <person name="James T.Y."/>
        </authorList>
    </citation>
    <scope>NUCLEOTIDE SEQUENCE [LARGE SCALE GENOMIC DNA]</scope>
    <source>
        <strain evidence="10 11">ACD0624</strain>
    </source>
</reference>
<feature type="region of interest" description="Disordered" evidence="8">
    <location>
        <begin position="1"/>
        <end position="25"/>
    </location>
</feature>
<evidence type="ECO:0000256" key="8">
    <source>
        <dbReference type="SAM" id="MobiDB-lite"/>
    </source>
</evidence>
<evidence type="ECO:0000259" key="9">
    <source>
        <dbReference type="PROSITE" id="PS50157"/>
    </source>
</evidence>
<feature type="domain" description="C2H2-type" evidence="9">
    <location>
        <begin position="62"/>
        <end position="89"/>
    </location>
</feature>
<keyword evidence="3" id="KW-0677">Repeat</keyword>
<evidence type="ECO:0000256" key="6">
    <source>
        <dbReference type="ARBA" id="ARBA00023242"/>
    </source>
</evidence>
<keyword evidence="4 7" id="KW-0863">Zinc-finger</keyword>
<comment type="caution">
    <text evidence="10">The sequence shown here is derived from an EMBL/GenBank/DDBJ whole genome shotgun (WGS) entry which is preliminary data.</text>
</comment>
<evidence type="ECO:0000313" key="10">
    <source>
        <dbReference type="EMBL" id="KAL0635710.1"/>
    </source>
</evidence>
<dbReference type="PANTHER" id="PTHR40626">
    <property type="entry name" value="MIP31509P"/>
    <property type="match status" value="1"/>
</dbReference>
<keyword evidence="5" id="KW-0862">Zinc</keyword>
<comment type="subcellular location">
    <subcellularLocation>
        <location evidence="1">Nucleus</location>
    </subcellularLocation>
</comment>
<evidence type="ECO:0000256" key="3">
    <source>
        <dbReference type="ARBA" id="ARBA00022737"/>
    </source>
</evidence>
<evidence type="ECO:0000256" key="4">
    <source>
        <dbReference type="ARBA" id="ARBA00022771"/>
    </source>
</evidence>
<dbReference type="Proteomes" id="UP001447188">
    <property type="component" value="Unassembled WGS sequence"/>
</dbReference>
<gene>
    <name evidence="10" type="ORF">Q9L58_005345</name>
</gene>
<accession>A0ABR3GIT9</accession>
<dbReference type="InterPro" id="IPR051059">
    <property type="entry name" value="VerF-like"/>
</dbReference>
<dbReference type="InterPro" id="IPR036236">
    <property type="entry name" value="Znf_C2H2_sf"/>
</dbReference>
<feature type="domain" description="C2H2-type" evidence="9">
    <location>
        <begin position="33"/>
        <end position="57"/>
    </location>
</feature>
<proteinExistence type="predicted"/>
<evidence type="ECO:0000256" key="7">
    <source>
        <dbReference type="PROSITE-ProRule" id="PRU00042"/>
    </source>
</evidence>
<keyword evidence="6" id="KW-0539">Nucleus</keyword>
<dbReference type="InterPro" id="IPR013087">
    <property type="entry name" value="Znf_C2H2_type"/>
</dbReference>
<dbReference type="Gene3D" id="3.30.160.60">
    <property type="entry name" value="Classic Zinc Finger"/>
    <property type="match status" value="1"/>
</dbReference>
<dbReference type="EMBL" id="JBBBZM010000064">
    <property type="protein sequence ID" value="KAL0635710.1"/>
    <property type="molecule type" value="Genomic_DNA"/>
</dbReference>
<evidence type="ECO:0000256" key="1">
    <source>
        <dbReference type="ARBA" id="ARBA00004123"/>
    </source>
</evidence>
<keyword evidence="2" id="KW-0479">Metal-binding</keyword>
<dbReference type="PANTHER" id="PTHR40626:SF18">
    <property type="entry name" value="NICOTINATE CATABOLISM CLUSTER-SPECIFIC TRANSCRIPTION FACTOR"/>
    <property type="match status" value="1"/>
</dbReference>
<evidence type="ECO:0000313" key="11">
    <source>
        <dbReference type="Proteomes" id="UP001447188"/>
    </source>
</evidence>
<dbReference type="Pfam" id="PF00096">
    <property type="entry name" value="zf-C2H2"/>
    <property type="match status" value="2"/>
</dbReference>
<feature type="region of interest" description="Disordered" evidence="8">
    <location>
        <begin position="131"/>
        <end position="175"/>
    </location>
</feature>
<evidence type="ECO:0000256" key="5">
    <source>
        <dbReference type="ARBA" id="ARBA00022833"/>
    </source>
</evidence>
<name>A0ABR3GIT9_9PEZI</name>